<dbReference type="InterPro" id="IPR040065">
    <property type="entry name" value="LZIC"/>
</dbReference>
<dbReference type="PANTHER" id="PTHR16505:SF8">
    <property type="entry name" value="PROTEIN LZIC"/>
    <property type="match status" value="1"/>
</dbReference>
<dbReference type="PANTHER" id="PTHR16505">
    <property type="entry name" value="PROTEIN LZIC"/>
    <property type="match status" value="1"/>
</dbReference>
<dbReference type="SUPFAM" id="SSF81730">
    <property type="entry name" value="beta-catenin-interacting protein ICAT"/>
    <property type="match status" value="1"/>
</dbReference>
<protein>
    <recommendedName>
        <fullName evidence="4">Leucine zipper and ICAT homologous domain-containing protein</fullName>
    </recommendedName>
</protein>
<name>A0AAF3EZC7_9BILA</name>
<reference evidence="3" key="1">
    <citation type="submission" date="2024-02" db="UniProtKB">
        <authorList>
            <consortium name="WormBaseParasite"/>
        </authorList>
    </citation>
    <scope>IDENTIFICATION</scope>
</reference>
<dbReference type="WBParaSite" id="MBELARI_LOCUS19573">
    <property type="protein sequence ID" value="MBELARI_LOCUS19573"/>
    <property type="gene ID" value="MBELARI_LOCUS19573"/>
</dbReference>
<evidence type="ECO:0000313" key="3">
    <source>
        <dbReference type="WBParaSite" id="MBELARI_LOCUS19573"/>
    </source>
</evidence>
<dbReference type="InterPro" id="IPR036911">
    <property type="entry name" value="ICAT_sf"/>
</dbReference>
<evidence type="ECO:0000256" key="1">
    <source>
        <dbReference type="SAM" id="Coils"/>
    </source>
</evidence>
<feature type="coiled-coil region" evidence="1">
    <location>
        <begin position="7"/>
        <end position="53"/>
    </location>
</feature>
<accession>A0AAF3EZC7</accession>
<keyword evidence="1" id="KW-0175">Coiled coil</keyword>
<evidence type="ECO:0008006" key="4">
    <source>
        <dbReference type="Google" id="ProtNLM"/>
    </source>
</evidence>
<dbReference type="AlphaFoldDB" id="A0AAF3EZC7"/>
<evidence type="ECO:0000313" key="2">
    <source>
        <dbReference type="Proteomes" id="UP000887575"/>
    </source>
</evidence>
<organism evidence="2 3">
    <name type="scientific">Mesorhabditis belari</name>
    <dbReference type="NCBI Taxonomy" id="2138241"/>
    <lineage>
        <taxon>Eukaryota</taxon>
        <taxon>Metazoa</taxon>
        <taxon>Ecdysozoa</taxon>
        <taxon>Nematoda</taxon>
        <taxon>Chromadorea</taxon>
        <taxon>Rhabditida</taxon>
        <taxon>Rhabditina</taxon>
        <taxon>Rhabditomorpha</taxon>
        <taxon>Rhabditoidea</taxon>
        <taxon>Rhabditidae</taxon>
        <taxon>Mesorhabditinae</taxon>
        <taxon>Mesorhabditis</taxon>
    </lineage>
</organism>
<keyword evidence="2" id="KW-1185">Reference proteome</keyword>
<sequence>MSDETLIKNLQQQLQRLFDQLGDLEESRSVMAIEEYEAMKADTFEQLKELGQSLEKFKSGDNTSLDQIAATKLAIRSAISQAFQTPEIISLFAKRDPTSLRQKLTQLENDQKRRQEDTTIQRQKGEIILALKALNETITEKESEFLKNFESNRQI</sequence>
<dbReference type="Proteomes" id="UP000887575">
    <property type="component" value="Unassembled WGS sequence"/>
</dbReference>
<dbReference type="GO" id="GO:0008013">
    <property type="term" value="F:beta-catenin binding"/>
    <property type="evidence" value="ECO:0007669"/>
    <property type="project" value="InterPro"/>
</dbReference>
<proteinExistence type="predicted"/>
<dbReference type="Gene3D" id="1.10.10.490">
    <property type="entry name" value="Beta-catenin-interacting ICAT"/>
    <property type="match status" value="1"/>
</dbReference>